<evidence type="ECO:0000313" key="3">
    <source>
        <dbReference type="EMBL" id="VAW93799.1"/>
    </source>
</evidence>
<dbReference type="EMBL" id="UOFT01000034">
    <property type="protein sequence ID" value="VAW93799.1"/>
    <property type="molecule type" value="Genomic_DNA"/>
</dbReference>
<sequence length="156" mass="17324">MNTANSVLLASHGTEGAMAAEQMAIKMCNAQDTGLHHLIVVPTLWQGMTGDDWLNNGSTRNTFRRYLESTLEKEVDEHIARVKQLADENGLSYTNEIVIGEPDECLLKTTEKQTYELVVVGSPRPKGKSGLRSRMMTQPVSRALQTPVLMVPYPHD</sequence>
<evidence type="ECO:0000259" key="2">
    <source>
        <dbReference type="Pfam" id="PF00582"/>
    </source>
</evidence>
<organism evidence="3">
    <name type="scientific">hydrothermal vent metagenome</name>
    <dbReference type="NCBI Taxonomy" id="652676"/>
    <lineage>
        <taxon>unclassified sequences</taxon>
        <taxon>metagenomes</taxon>
        <taxon>ecological metagenomes</taxon>
    </lineage>
</organism>
<reference evidence="3" key="1">
    <citation type="submission" date="2018-06" db="EMBL/GenBank/DDBJ databases">
        <authorList>
            <person name="Zhirakovskaya E."/>
        </authorList>
    </citation>
    <scope>NUCLEOTIDE SEQUENCE</scope>
</reference>
<proteinExistence type="inferred from homology"/>
<comment type="similarity">
    <text evidence="1">Belongs to the universal stress protein A family.</text>
</comment>
<name>A0A3B1A6I2_9ZZZZ</name>
<dbReference type="Pfam" id="PF00582">
    <property type="entry name" value="Usp"/>
    <property type="match status" value="1"/>
</dbReference>
<dbReference type="InterPro" id="IPR014729">
    <property type="entry name" value="Rossmann-like_a/b/a_fold"/>
</dbReference>
<dbReference type="AlphaFoldDB" id="A0A3B1A6I2"/>
<protein>
    <recommendedName>
        <fullName evidence="2">UspA domain-containing protein</fullName>
    </recommendedName>
</protein>
<dbReference type="InterPro" id="IPR006016">
    <property type="entry name" value="UspA"/>
</dbReference>
<gene>
    <name evidence="3" type="ORF">MNBD_GAMMA23-737</name>
</gene>
<evidence type="ECO:0000256" key="1">
    <source>
        <dbReference type="ARBA" id="ARBA00008791"/>
    </source>
</evidence>
<feature type="domain" description="UspA" evidence="2">
    <location>
        <begin position="7"/>
        <end position="152"/>
    </location>
</feature>
<accession>A0A3B1A6I2</accession>
<dbReference type="Gene3D" id="3.40.50.620">
    <property type="entry name" value="HUPs"/>
    <property type="match status" value="1"/>
</dbReference>
<dbReference type="SUPFAM" id="SSF52402">
    <property type="entry name" value="Adenine nucleotide alpha hydrolases-like"/>
    <property type="match status" value="1"/>
</dbReference>
<dbReference type="PANTHER" id="PTHR46268">
    <property type="entry name" value="STRESS RESPONSE PROTEIN NHAX"/>
    <property type="match status" value="1"/>
</dbReference>
<dbReference type="PANTHER" id="PTHR46268:SF6">
    <property type="entry name" value="UNIVERSAL STRESS PROTEIN UP12"/>
    <property type="match status" value="1"/>
</dbReference>
<dbReference type="CDD" id="cd00293">
    <property type="entry name" value="USP-like"/>
    <property type="match status" value="1"/>
</dbReference>